<dbReference type="SMART" id="SM01041">
    <property type="entry name" value="BRO1"/>
    <property type="match status" value="1"/>
</dbReference>
<feature type="compositionally biased region" description="Basic and acidic residues" evidence="3">
    <location>
        <begin position="421"/>
        <end position="439"/>
    </location>
</feature>
<dbReference type="InterPro" id="IPR037505">
    <property type="entry name" value="pH-resp_palC"/>
</dbReference>
<evidence type="ECO:0000259" key="4">
    <source>
        <dbReference type="PROSITE" id="PS51180"/>
    </source>
</evidence>
<evidence type="ECO:0000256" key="2">
    <source>
        <dbReference type="ARBA" id="ARBA00022193"/>
    </source>
</evidence>
<evidence type="ECO:0000313" key="6">
    <source>
        <dbReference type="Proteomes" id="UP001220324"/>
    </source>
</evidence>
<dbReference type="PANTHER" id="PTHR40463">
    <property type="entry name" value="PH-RESPONSE REGULATOR PROTEIN PALC"/>
    <property type="match status" value="1"/>
</dbReference>
<organism evidence="5 6">
    <name type="scientific">Penicillium frequentans</name>
    <dbReference type="NCBI Taxonomy" id="3151616"/>
    <lineage>
        <taxon>Eukaryota</taxon>
        <taxon>Fungi</taxon>
        <taxon>Dikarya</taxon>
        <taxon>Ascomycota</taxon>
        <taxon>Pezizomycotina</taxon>
        <taxon>Eurotiomycetes</taxon>
        <taxon>Eurotiomycetidae</taxon>
        <taxon>Eurotiales</taxon>
        <taxon>Aspergillaceae</taxon>
        <taxon>Penicillium</taxon>
    </lineage>
</organism>
<reference evidence="5 6" key="1">
    <citation type="journal article" date="2023" name="IMA Fungus">
        <title>Comparative genomic study of the Penicillium genus elucidates a diverse pangenome and 15 lateral gene transfer events.</title>
        <authorList>
            <person name="Petersen C."/>
            <person name="Sorensen T."/>
            <person name="Nielsen M.R."/>
            <person name="Sondergaard T.E."/>
            <person name="Sorensen J.L."/>
            <person name="Fitzpatrick D.A."/>
            <person name="Frisvad J.C."/>
            <person name="Nielsen K.L."/>
        </authorList>
    </citation>
    <scope>NUCLEOTIDE SEQUENCE [LARGE SCALE GENOMIC DNA]</scope>
    <source>
        <strain evidence="5 6">IBT 35679</strain>
    </source>
</reference>
<feature type="domain" description="BRO1" evidence="4">
    <location>
        <begin position="1"/>
        <end position="444"/>
    </location>
</feature>
<dbReference type="GO" id="GO:0071467">
    <property type="term" value="P:cellular response to pH"/>
    <property type="evidence" value="ECO:0007669"/>
    <property type="project" value="InterPro"/>
</dbReference>
<sequence>MVYAFSLPTTSPLSFQSFISSSTHPSLPQSASTARHALRLALKAHKRLPRGARQDAHLPTVLSALNNYLPYLFAISHGLRGQSIKLDNTIGSQYGSYNNPSAENQPRAGEEIEITLRAQIESAWKPTLSSTSALHLSSSAGNSSTGKGFRARGGRATGQGINFEIAFVLTTLGYVLSRLARASVIQSVYAPVAQSAEQRTAAVQTATRHLLQASSVHGLLASSPSLSVAASGPASVSDVDTTTQSALASLALAEATLLAVLKDDAYVAACIQARNPNDREWMVKAPDIPKVRALLFARLCVRAAEYAEQAAAGLGSVGSGKSGCLDDEITRYAAVLGRVARARACRFFGIDAELAGKCGEGIAWLRAARTPLGLRGGAGSSTGSDDPGLSTPSKSGFSRLKREWTERREEKKIGKDAGGGRSDKGLLEPGDDAGRDEEGRVITMLETKWVRMNDTINTQAIPPSASLLSNLPSGRDIHTPPAPYNPPSLDEDQLMHMRAPPNEHEDLSFANDPDDSDEEDNSPETRAPPGGFPDRSETVSTVYY</sequence>
<feature type="compositionally biased region" description="Low complexity" evidence="3">
    <location>
        <begin position="462"/>
        <end position="473"/>
    </location>
</feature>
<comment type="caution">
    <text evidence="5">The sequence shown here is derived from an EMBL/GenBank/DDBJ whole genome shotgun (WGS) entry which is preliminary data.</text>
</comment>
<dbReference type="FunFam" id="1.25.40.280:FF:000005">
    <property type="entry name" value="pH-response regulator protein palC"/>
    <property type="match status" value="1"/>
</dbReference>
<gene>
    <name evidence="5" type="ORF">N7494_004994</name>
</gene>
<evidence type="ECO:0000256" key="1">
    <source>
        <dbReference type="ARBA" id="ARBA00010997"/>
    </source>
</evidence>
<feature type="compositionally biased region" description="Acidic residues" evidence="3">
    <location>
        <begin position="512"/>
        <end position="522"/>
    </location>
</feature>
<dbReference type="Gene3D" id="1.25.40.280">
    <property type="entry name" value="alix/aip1 like domains"/>
    <property type="match status" value="1"/>
</dbReference>
<dbReference type="InterPro" id="IPR038499">
    <property type="entry name" value="BRO1_sf"/>
</dbReference>
<dbReference type="EMBL" id="JAQIZZ010000003">
    <property type="protein sequence ID" value="KAJ5547409.1"/>
    <property type="molecule type" value="Genomic_DNA"/>
</dbReference>
<dbReference type="AlphaFoldDB" id="A0AAD6GJ74"/>
<evidence type="ECO:0000256" key="3">
    <source>
        <dbReference type="SAM" id="MobiDB-lite"/>
    </source>
</evidence>
<evidence type="ECO:0000313" key="5">
    <source>
        <dbReference type="EMBL" id="KAJ5547409.1"/>
    </source>
</evidence>
<dbReference type="Proteomes" id="UP001220324">
    <property type="component" value="Unassembled WGS sequence"/>
</dbReference>
<feature type="region of interest" description="Disordered" evidence="3">
    <location>
        <begin position="461"/>
        <end position="544"/>
    </location>
</feature>
<name>A0AAD6GJ74_9EURO</name>
<comment type="similarity">
    <text evidence="1">Belongs to the palC family.</text>
</comment>
<protein>
    <recommendedName>
        <fullName evidence="2">pH-response regulator protein palC</fullName>
    </recommendedName>
</protein>
<accession>A0AAD6GJ74</accession>
<proteinExistence type="inferred from homology"/>
<dbReference type="GO" id="GO:0005886">
    <property type="term" value="C:plasma membrane"/>
    <property type="evidence" value="ECO:0007669"/>
    <property type="project" value="TreeGrafter"/>
</dbReference>
<feature type="region of interest" description="Disordered" evidence="3">
    <location>
        <begin position="376"/>
        <end position="439"/>
    </location>
</feature>
<keyword evidence="6" id="KW-1185">Reference proteome</keyword>
<dbReference type="PROSITE" id="PS51180">
    <property type="entry name" value="BRO1"/>
    <property type="match status" value="1"/>
</dbReference>
<dbReference type="InterPro" id="IPR004328">
    <property type="entry name" value="BRO1_dom"/>
</dbReference>
<dbReference type="PANTHER" id="PTHR40463:SF1">
    <property type="entry name" value="PH-RESPONSE REGULATOR PROTEIN PALC"/>
    <property type="match status" value="1"/>
</dbReference>
<feature type="compositionally biased region" description="Basic and acidic residues" evidence="3">
    <location>
        <begin position="400"/>
        <end position="415"/>
    </location>
</feature>